<evidence type="ECO:0000313" key="3">
    <source>
        <dbReference type="Proteomes" id="UP000199001"/>
    </source>
</evidence>
<evidence type="ECO:0000313" key="2">
    <source>
        <dbReference type="EMBL" id="SCL65503.1"/>
    </source>
</evidence>
<organism evidence="2 3">
    <name type="scientific">Micromonospora citrea</name>
    <dbReference type="NCBI Taxonomy" id="47855"/>
    <lineage>
        <taxon>Bacteria</taxon>
        <taxon>Bacillati</taxon>
        <taxon>Actinomycetota</taxon>
        <taxon>Actinomycetes</taxon>
        <taxon>Micromonosporales</taxon>
        <taxon>Micromonosporaceae</taxon>
        <taxon>Micromonospora</taxon>
    </lineage>
</organism>
<name>A0A1C6VGN5_9ACTN</name>
<proteinExistence type="predicted"/>
<dbReference type="AlphaFoldDB" id="A0A1C6VGN5"/>
<accession>A0A1C6VGN5</accession>
<dbReference type="Proteomes" id="UP000199001">
    <property type="component" value="Unassembled WGS sequence"/>
</dbReference>
<gene>
    <name evidence="2" type="ORF">GA0070606_4152</name>
</gene>
<sequence>MGSSLVAVGGLLCGVVGCLGVCAAVAVWAVNSSKRR</sequence>
<feature type="transmembrane region" description="Helical" evidence="1">
    <location>
        <begin position="6"/>
        <end position="30"/>
    </location>
</feature>
<protein>
    <submittedName>
        <fullName evidence="2">Uncharacterized protein</fullName>
    </submittedName>
</protein>
<dbReference type="EMBL" id="FMHZ01000002">
    <property type="protein sequence ID" value="SCL65503.1"/>
    <property type="molecule type" value="Genomic_DNA"/>
</dbReference>
<keyword evidence="3" id="KW-1185">Reference proteome</keyword>
<keyword evidence="1" id="KW-0472">Membrane</keyword>
<keyword evidence="1" id="KW-0812">Transmembrane</keyword>
<evidence type="ECO:0000256" key="1">
    <source>
        <dbReference type="SAM" id="Phobius"/>
    </source>
</evidence>
<reference evidence="3" key="1">
    <citation type="submission" date="2016-06" db="EMBL/GenBank/DDBJ databases">
        <authorList>
            <person name="Varghese N."/>
            <person name="Submissions Spin"/>
        </authorList>
    </citation>
    <scope>NUCLEOTIDE SEQUENCE [LARGE SCALE GENOMIC DNA]</scope>
    <source>
        <strain evidence="3">DSM 43903</strain>
    </source>
</reference>
<keyword evidence="1" id="KW-1133">Transmembrane helix</keyword>